<dbReference type="EMBL" id="FOVD01000004">
    <property type="protein sequence ID" value="SFN53358.1"/>
    <property type="molecule type" value="Genomic_DNA"/>
</dbReference>
<gene>
    <name evidence="1" type="ORF">SAMN05421594_3208</name>
</gene>
<dbReference type="Proteomes" id="UP000198769">
    <property type="component" value="Unassembled WGS sequence"/>
</dbReference>
<dbReference type="AlphaFoldDB" id="A0A1I4ZT50"/>
<keyword evidence="2" id="KW-1185">Reference proteome</keyword>
<protein>
    <submittedName>
        <fullName evidence="1">Uncharacterized protein</fullName>
    </submittedName>
</protein>
<organism evidence="1 2">
    <name type="scientific">Chryseobacterium oleae</name>
    <dbReference type="NCBI Taxonomy" id="491207"/>
    <lineage>
        <taxon>Bacteria</taxon>
        <taxon>Pseudomonadati</taxon>
        <taxon>Bacteroidota</taxon>
        <taxon>Flavobacteriia</taxon>
        <taxon>Flavobacteriales</taxon>
        <taxon>Weeksellaceae</taxon>
        <taxon>Chryseobacterium group</taxon>
        <taxon>Chryseobacterium</taxon>
    </lineage>
</organism>
<reference evidence="2" key="1">
    <citation type="submission" date="2016-10" db="EMBL/GenBank/DDBJ databases">
        <authorList>
            <person name="Varghese N."/>
            <person name="Submissions S."/>
        </authorList>
    </citation>
    <scope>NUCLEOTIDE SEQUENCE [LARGE SCALE GENOMIC DNA]</scope>
    <source>
        <strain evidence="2">DSM 25575</strain>
    </source>
</reference>
<proteinExistence type="predicted"/>
<name>A0A1I4ZT50_CHROL</name>
<accession>A0A1I4ZT50</accession>
<sequence length="41" mass="5003">MKRKKVKIYASKYISIPGSDDFLYFRIFKLKKMPILVLYFL</sequence>
<evidence type="ECO:0000313" key="1">
    <source>
        <dbReference type="EMBL" id="SFN53358.1"/>
    </source>
</evidence>
<evidence type="ECO:0000313" key="2">
    <source>
        <dbReference type="Proteomes" id="UP000198769"/>
    </source>
</evidence>